<organism evidence="1 2">
    <name type="scientific">Trichinella pseudospiralis</name>
    <name type="common">Parasitic roundworm</name>
    <dbReference type="NCBI Taxonomy" id="6337"/>
    <lineage>
        <taxon>Eukaryota</taxon>
        <taxon>Metazoa</taxon>
        <taxon>Ecdysozoa</taxon>
        <taxon>Nematoda</taxon>
        <taxon>Enoplea</taxon>
        <taxon>Dorylaimia</taxon>
        <taxon>Trichinellida</taxon>
        <taxon>Trichinellidae</taxon>
        <taxon>Trichinella</taxon>
    </lineage>
</organism>
<evidence type="ECO:0000313" key="1">
    <source>
        <dbReference type="EMBL" id="KRY90862.1"/>
    </source>
</evidence>
<dbReference type="AlphaFoldDB" id="A0A0V1FXZ9"/>
<name>A0A0V1FXZ9_TRIPS</name>
<reference evidence="1 2" key="1">
    <citation type="submission" date="2015-01" db="EMBL/GenBank/DDBJ databases">
        <title>Evolution of Trichinella species and genotypes.</title>
        <authorList>
            <person name="Korhonen P.K."/>
            <person name="Edoardo P."/>
            <person name="Giuseppe L.R."/>
            <person name="Gasser R.B."/>
        </authorList>
    </citation>
    <scope>NUCLEOTIDE SEQUENCE [LARGE SCALE GENOMIC DNA]</scope>
    <source>
        <strain evidence="1">ISS470</strain>
    </source>
</reference>
<evidence type="ECO:0000313" key="2">
    <source>
        <dbReference type="Proteomes" id="UP000054995"/>
    </source>
</evidence>
<gene>
    <name evidence="1" type="ORF">T4D_3315</name>
</gene>
<accession>A0A0V1FXZ9</accession>
<dbReference type="Proteomes" id="UP000054995">
    <property type="component" value="Unassembled WGS sequence"/>
</dbReference>
<dbReference type="EMBL" id="JYDT01000018">
    <property type="protein sequence ID" value="KRY90862.1"/>
    <property type="molecule type" value="Genomic_DNA"/>
</dbReference>
<keyword evidence="2" id="KW-1185">Reference proteome</keyword>
<protein>
    <submittedName>
        <fullName evidence="1">Uncharacterized protein</fullName>
    </submittedName>
</protein>
<sequence>MNCKSSLVMQAILLAAIKLLNYALRIVTILGNNISATLRVYNLKQLSINLILRYLAESEHDHNQIA</sequence>
<proteinExistence type="predicted"/>
<comment type="caution">
    <text evidence="1">The sequence shown here is derived from an EMBL/GenBank/DDBJ whole genome shotgun (WGS) entry which is preliminary data.</text>
</comment>